<evidence type="ECO:0000256" key="7">
    <source>
        <dbReference type="ARBA" id="ARBA00022786"/>
    </source>
</evidence>
<feature type="region of interest" description="Disordered" evidence="10">
    <location>
        <begin position="36"/>
        <end position="60"/>
    </location>
</feature>
<evidence type="ECO:0000256" key="2">
    <source>
        <dbReference type="ARBA" id="ARBA00012251"/>
    </source>
</evidence>
<dbReference type="InterPro" id="IPR036236">
    <property type="entry name" value="Znf_C2H2_sf"/>
</dbReference>
<evidence type="ECO:0000259" key="11">
    <source>
        <dbReference type="PROSITE" id="PS50089"/>
    </source>
</evidence>
<reference evidence="14" key="1">
    <citation type="submission" date="2020-12" db="EMBL/GenBank/DDBJ databases">
        <title>Metabolic potential, ecology and presence of endohyphal bacteria is reflected in genomic diversity of Mucoromycotina.</title>
        <authorList>
            <person name="Muszewska A."/>
            <person name="Okrasinska A."/>
            <person name="Steczkiewicz K."/>
            <person name="Drgas O."/>
            <person name="Orlowska M."/>
            <person name="Perlinska-Lenart U."/>
            <person name="Aleksandrzak-Piekarczyk T."/>
            <person name="Szatraj K."/>
            <person name="Zielenkiewicz U."/>
            <person name="Pilsyk S."/>
            <person name="Malc E."/>
            <person name="Mieczkowski P."/>
            <person name="Kruszewska J.S."/>
            <person name="Biernat P."/>
            <person name="Pawlowska J."/>
        </authorList>
    </citation>
    <scope>NUCLEOTIDE SEQUENCE</scope>
    <source>
        <strain evidence="14">WA0000051536</strain>
    </source>
</reference>
<dbReference type="PROSITE" id="PS50089">
    <property type="entry name" value="ZF_RING_2"/>
    <property type="match status" value="1"/>
</dbReference>
<evidence type="ECO:0000259" key="12">
    <source>
        <dbReference type="PROSITE" id="PS50157"/>
    </source>
</evidence>
<dbReference type="InterPro" id="IPR003604">
    <property type="entry name" value="Matrin/U1-like-C_Znf_C2H2"/>
</dbReference>
<dbReference type="InterPro" id="IPR031127">
    <property type="entry name" value="E3_UB_ligase_RBR"/>
</dbReference>
<dbReference type="OrthoDB" id="442087at2759"/>
<feature type="domain" description="RING-type" evidence="13">
    <location>
        <begin position="487"/>
        <end position="709"/>
    </location>
</feature>
<dbReference type="Pfam" id="PF12171">
    <property type="entry name" value="zf-C2H2_jaz"/>
    <property type="match status" value="1"/>
</dbReference>
<dbReference type="SMART" id="SM00647">
    <property type="entry name" value="IBR"/>
    <property type="match status" value="2"/>
</dbReference>
<dbReference type="Proteomes" id="UP000612746">
    <property type="component" value="Unassembled WGS sequence"/>
</dbReference>
<dbReference type="PROSITE" id="PS51873">
    <property type="entry name" value="TRIAD"/>
    <property type="match status" value="1"/>
</dbReference>
<evidence type="ECO:0000256" key="10">
    <source>
        <dbReference type="SAM" id="MobiDB-lite"/>
    </source>
</evidence>
<gene>
    <name evidence="14" type="ORF">INT44_009350</name>
</gene>
<evidence type="ECO:0000256" key="8">
    <source>
        <dbReference type="ARBA" id="ARBA00022833"/>
    </source>
</evidence>
<dbReference type="PROSITE" id="PS50157">
    <property type="entry name" value="ZINC_FINGER_C2H2_2"/>
    <property type="match status" value="1"/>
</dbReference>
<keyword evidence="6 9" id="KW-0863">Zinc-finger</keyword>
<evidence type="ECO:0000259" key="13">
    <source>
        <dbReference type="PROSITE" id="PS51873"/>
    </source>
</evidence>
<evidence type="ECO:0000256" key="4">
    <source>
        <dbReference type="ARBA" id="ARBA00022723"/>
    </source>
</evidence>
<keyword evidence="5" id="KW-0677">Repeat</keyword>
<evidence type="ECO:0000256" key="9">
    <source>
        <dbReference type="PROSITE-ProRule" id="PRU00042"/>
    </source>
</evidence>
<dbReference type="PROSITE" id="PS00518">
    <property type="entry name" value="ZF_RING_1"/>
    <property type="match status" value="1"/>
</dbReference>
<dbReference type="InterPro" id="IPR001841">
    <property type="entry name" value="Znf_RING"/>
</dbReference>
<dbReference type="InterPro" id="IPR017907">
    <property type="entry name" value="Znf_RING_CS"/>
</dbReference>
<dbReference type="Pfam" id="PF22191">
    <property type="entry name" value="IBR_1"/>
    <property type="match status" value="1"/>
</dbReference>
<dbReference type="SMART" id="SM00451">
    <property type="entry name" value="ZnF_U1"/>
    <property type="match status" value="1"/>
</dbReference>
<evidence type="ECO:0000256" key="6">
    <source>
        <dbReference type="ARBA" id="ARBA00022771"/>
    </source>
</evidence>
<dbReference type="EC" id="2.3.2.31" evidence="2"/>
<dbReference type="GO" id="GO:0061630">
    <property type="term" value="F:ubiquitin protein ligase activity"/>
    <property type="evidence" value="ECO:0007669"/>
    <property type="project" value="UniProtKB-EC"/>
</dbReference>
<dbReference type="SUPFAM" id="SSF57667">
    <property type="entry name" value="beta-beta-alpha zinc fingers"/>
    <property type="match status" value="1"/>
</dbReference>
<dbReference type="AlphaFoldDB" id="A0A8H7Q2X8"/>
<dbReference type="InterPro" id="IPR002867">
    <property type="entry name" value="IBR_dom"/>
</dbReference>
<dbReference type="GO" id="GO:0016567">
    <property type="term" value="P:protein ubiquitination"/>
    <property type="evidence" value="ECO:0007669"/>
    <property type="project" value="InterPro"/>
</dbReference>
<feature type="domain" description="C2H2-type" evidence="12">
    <location>
        <begin position="64"/>
        <end position="93"/>
    </location>
</feature>
<dbReference type="InterPro" id="IPR013087">
    <property type="entry name" value="Znf_C2H2_type"/>
</dbReference>
<dbReference type="PANTHER" id="PTHR11685">
    <property type="entry name" value="RBR FAMILY RING FINGER AND IBR DOMAIN-CONTAINING"/>
    <property type="match status" value="1"/>
</dbReference>
<protein>
    <recommendedName>
        <fullName evidence="2">RBR-type E3 ubiquitin transferase</fullName>
        <ecNumber evidence="2">2.3.2.31</ecNumber>
    </recommendedName>
</protein>
<dbReference type="SUPFAM" id="SSF57850">
    <property type="entry name" value="RING/U-box"/>
    <property type="match status" value="3"/>
</dbReference>
<dbReference type="PROSITE" id="PS00028">
    <property type="entry name" value="ZINC_FINGER_C2H2_1"/>
    <property type="match status" value="1"/>
</dbReference>
<keyword evidence="15" id="KW-1185">Reference proteome</keyword>
<dbReference type="Pfam" id="PF01485">
    <property type="entry name" value="IBR"/>
    <property type="match status" value="1"/>
</dbReference>
<dbReference type="Gene3D" id="3.30.160.60">
    <property type="entry name" value="Classic Zinc Finger"/>
    <property type="match status" value="1"/>
</dbReference>
<dbReference type="EMBL" id="JAEPRA010000006">
    <property type="protein sequence ID" value="KAG2184335.1"/>
    <property type="molecule type" value="Genomic_DNA"/>
</dbReference>
<feature type="domain" description="RING-type" evidence="11">
    <location>
        <begin position="491"/>
        <end position="552"/>
    </location>
</feature>
<evidence type="ECO:0000313" key="14">
    <source>
        <dbReference type="EMBL" id="KAG2184335.1"/>
    </source>
</evidence>
<dbReference type="Gene3D" id="3.30.40.10">
    <property type="entry name" value="Zinc/RING finger domain, C3HC4 (zinc finger)"/>
    <property type="match status" value="1"/>
</dbReference>
<evidence type="ECO:0000313" key="15">
    <source>
        <dbReference type="Proteomes" id="UP000612746"/>
    </source>
</evidence>
<dbReference type="GO" id="GO:0008270">
    <property type="term" value="F:zinc ion binding"/>
    <property type="evidence" value="ECO:0007669"/>
    <property type="project" value="UniProtKB-KW"/>
</dbReference>
<organism evidence="14 15">
    <name type="scientific">Umbelopsis vinacea</name>
    <dbReference type="NCBI Taxonomy" id="44442"/>
    <lineage>
        <taxon>Eukaryota</taxon>
        <taxon>Fungi</taxon>
        <taxon>Fungi incertae sedis</taxon>
        <taxon>Mucoromycota</taxon>
        <taxon>Mucoromycotina</taxon>
        <taxon>Umbelopsidomycetes</taxon>
        <taxon>Umbelopsidales</taxon>
        <taxon>Umbelopsidaceae</taxon>
        <taxon>Umbelopsis</taxon>
    </lineage>
</organism>
<keyword evidence="4" id="KW-0479">Metal-binding</keyword>
<dbReference type="InterPro" id="IPR044066">
    <property type="entry name" value="TRIAD_supradom"/>
</dbReference>
<dbReference type="InterPro" id="IPR022755">
    <property type="entry name" value="Znf_C2H2_jaz"/>
</dbReference>
<evidence type="ECO:0000256" key="3">
    <source>
        <dbReference type="ARBA" id="ARBA00022679"/>
    </source>
</evidence>
<comment type="caution">
    <text evidence="14">The sequence shown here is derived from an EMBL/GenBank/DDBJ whole genome shotgun (WGS) entry which is preliminary data.</text>
</comment>
<dbReference type="Gene3D" id="1.20.120.1750">
    <property type="match status" value="1"/>
</dbReference>
<evidence type="ECO:0000256" key="5">
    <source>
        <dbReference type="ARBA" id="ARBA00022737"/>
    </source>
</evidence>
<keyword evidence="3" id="KW-0808">Transferase</keyword>
<accession>A0A8H7Q2X8</accession>
<keyword evidence="8" id="KW-0862">Zinc</keyword>
<dbReference type="GO" id="GO:0003676">
    <property type="term" value="F:nucleic acid binding"/>
    <property type="evidence" value="ECO:0007669"/>
    <property type="project" value="InterPro"/>
</dbReference>
<name>A0A8H7Q2X8_9FUNG</name>
<dbReference type="InterPro" id="IPR013083">
    <property type="entry name" value="Znf_RING/FYVE/PHD"/>
</dbReference>
<comment type="catalytic activity">
    <reaction evidence="1">
        <text>[E2 ubiquitin-conjugating enzyme]-S-ubiquitinyl-L-cysteine + [acceptor protein]-L-lysine = [E2 ubiquitin-conjugating enzyme]-L-cysteine + [acceptor protein]-N(6)-ubiquitinyl-L-lysine.</text>
        <dbReference type="EC" id="2.3.2.31"/>
    </reaction>
</comment>
<keyword evidence="7" id="KW-0833">Ubl conjugation pathway</keyword>
<proteinExistence type="predicted"/>
<dbReference type="CDD" id="cd22584">
    <property type="entry name" value="Rcat_RBR_unk"/>
    <property type="match status" value="1"/>
</dbReference>
<evidence type="ECO:0000256" key="1">
    <source>
        <dbReference type="ARBA" id="ARBA00001798"/>
    </source>
</evidence>
<sequence>MDIFPVDDDNLNVDVLDVFLPFDSRKHKLLPRSAAPRPLNAAIKPSSPQDSGMERTKSSTSPNLYCTACKKKFSNEATWNAHLKSAKHLQNEKASAKSTTINLGANQKSKASGQSNPAVAQVSMKLKQAMNIVASKPSRAVGALWTLAQEFFKLKRPRESAQVLNDLIELLETLQSQPTKAPDADTLTSVQISGTLYLSRLALSRLYLTYWDDQSLELARKLFVKALHGKWKIDEQQLNDVATVLSKPIKPKTDVNQMLPVILSEGEMLFSLAGTQIGKPRESSKDASSQQMAVAMCAMTIVIHQHLKNSEGELTGYQNISKLYLNLGAQGSAAEALMERSLVAAQQCDPEELPSSMIDAMIALIICLEIDDIVRAQEITRRAAWDATLEDVKVSKYLLSRHITMDVMTASSSASLGKGGPLLPRPEPKEIPYMIDILKEMWGVNCEKDYSDWMIYLHRHNKLNTALSEIILLTWMHDINEDNDWHTTVTCNICLDVVRLEHPDRRVQEDEDDSQIGYFVPSCPHAFCSACLAQYLEVKMKEPVMTFPVKCPQYDCNNVIPDDLAEKVLDIDSVTTWWDKHTEAGMSNKIYCPHPDCAVPLENDMIEVGCNTMAECPVCNRAFCSHCKTMWHPDISCEENLTWTAEQKDMLALLNTADNLLWSCCPVCKSIIEKNQGCNHMTCVCRAEFCYRCGNPWTRENYTGCIAMCQSWSKEKLAQERKRNMPALPGLESVAKSKIKHGKANALRRSKTISREKEANRARNVVGGRIRALSFRTSTHSPNLNIPVKESLPSMEYYNQGMDRPRQALSMEHGENEWNRPYKTEGSMSYHSPQYPSQSEPQFLGRSTLILPPPSSLMPTFNYRPTMMTTGHQYSGYNVFVDQSDIKSTKRKRNSSPPANVSTPGCHYEVLNMTKRKRSKRDATAAETLASFSRFSTNTAPYYSAEGAACGDKYKHTRGRNKGDSGCYESQSLVFELESFVAYQLEDDKVDMTCCLQLRRPHLTYGKQ</sequence>